<dbReference type="Pfam" id="PF02685">
    <property type="entry name" value="Glucokinase"/>
    <property type="match status" value="1"/>
</dbReference>
<dbReference type="GO" id="GO:0006096">
    <property type="term" value="P:glycolytic process"/>
    <property type="evidence" value="ECO:0007669"/>
    <property type="project" value="UniProtKB-UniRule"/>
</dbReference>
<dbReference type="InterPro" id="IPR003836">
    <property type="entry name" value="Glucokinase"/>
</dbReference>
<sequence length="336" mass="35566">MFESRDPAVAHAQAYPRLLGDIGGTNARFGWQALEDAPITHVQVLPCAEHESLLAAAQTYLNAQGLSAPPCAAFGIANPVTGDQVAMTNHHWKFSVNALREGLGVSRFLLLNDFTALALSLTLLPDTQKRQVGSGTAAPDAAIGLIGPGTGLGVSGLFPVGYQNKWMPIAGEGGHVSLTATTEHEFAAIQQLQKRYGHVSAERVISGAGLVDLYHALCDLKDGQGREITTPAEVIERAQEVATSTANEALDMFCGFLGSVAGDLALTLGARGGIYIGGGIVPRLGGRFDASPFRERFEAKGRFKKYLQEVPTWVIHSPVSPALQGASQALSLTQWQ</sequence>
<protein>
    <recommendedName>
        <fullName evidence="3">Glucokinase</fullName>
        <ecNumber evidence="3">2.7.1.2</ecNumber>
    </recommendedName>
    <alternativeName>
        <fullName evidence="3">Glucose kinase</fullName>
    </alternativeName>
</protein>
<dbReference type="GO" id="GO:0005536">
    <property type="term" value="F:D-glucose binding"/>
    <property type="evidence" value="ECO:0007669"/>
    <property type="project" value="InterPro"/>
</dbReference>
<keyword evidence="3" id="KW-0547">Nucleotide-binding</keyword>
<dbReference type="PANTHER" id="PTHR47690">
    <property type="entry name" value="GLUCOKINASE"/>
    <property type="match status" value="1"/>
</dbReference>
<dbReference type="Proteomes" id="UP000251341">
    <property type="component" value="Unassembled WGS sequence"/>
</dbReference>
<dbReference type="EC" id="2.7.1.2" evidence="3"/>
<dbReference type="HAMAP" id="MF_00524">
    <property type="entry name" value="Glucokinase"/>
    <property type="match status" value="1"/>
</dbReference>
<gene>
    <name evidence="3" type="primary">glk</name>
    <name evidence="5" type="ORF">B9Z44_13815</name>
</gene>
<evidence type="ECO:0000256" key="3">
    <source>
        <dbReference type="HAMAP-Rule" id="MF_00524"/>
    </source>
</evidence>
<proteinExistence type="inferred from homology"/>
<dbReference type="GO" id="GO:0005829">
    <property type="term" value="C:cytosol"/>
    <property type="evidence" value="ECO:0007669"/>
    <property type="project" value="TreeGrafter"/>
</dbReference>
<dbReference type="PANTHER" id="PTHR47690:SF1">
    <property type="entry name" value="GLUCOKINASE"/>
    <property type="match status" value="1"/>
</dbReference>
<dbReference type="AlphaFoldDB" id="A0A315ERM2"/>
<evidence type="ECO:0000256" key="4">
    <source>
        <dbReference type="RuleBase" id="RU004046"/>
    </source>
</evidence>
<dbReference type="InterPro" id="IPR043129">
    <property type="entry name" value="ATPase_NBD"/>
</dbReference>
<dbReference type="GO" id="GO:0004340">
    <property type="term" value="F:glucokinase activity"/>
    <property type="evidence" value="ECO:0007669"/>
    <property type="project" value="UniProtKB-UniRule"/>
</dbReference>
<keyword evidence="2 3" id="KW-0418">Kinase</keyword>
<organism evidence="5 6">
    <name type="scientific">Limnohabitans curvus</name>
    <dbReference type="NCBI Taxonomy" id="323423"/>
    <lineage>
        <taxon>Bacteria</taxon>
        <taxon>Pseudomonadati</taxon>
        <taxon>Pseudomonadota</taxon>
        <taxon>Betaproteobacteria</taxon>
        <taxon>Burkholderiales</taxon>
        <taxon>Comamonadaceae</taxon>
        <taxon>Limnohabitans</taxon>
    </lineage>
</organism>
<dbReference type="InterPro" id="IPR050201">
    <property type="entry name" value="Bacterial_glucokinase"/>
</dbReference>
<keyword evidence="6" id="KW-1185">Reference proteome</keyword>
<keyword evidence="3" id="KW-0067">ATP-binding</keyword>
<keyword evidence="3" id="KW-0324">Glycolysis</keyword>
<dbReference type="SUPFAM" id="SSF53067">
    <property type="entry name" value="Actin-like ATPase domain"/>
    <property type="match status" value="1"/>
</dbReference>
<dbReference type="NCBIfam" id="TIGR00749">
    <property type="entry name" value="glk"/>
    <property type="match status" value="1"/>
</dbReference>
<feature type="binding site" evidence="3">
    <location>
        <begin position="20"/>
        <end position="25"/>
    </location>
    <ligand>
        <name>ATP</name>
        <dbReference type="ChEBI" id="CHEBI:30616"/>
    </ligand>
</feature>
<comment type="catalytic activity">
    <reaction evidence="3">
        <text>D-glucose + ATP = D-glucose 6-phosphate + ADP + H(+)</text>
        <dbReference type="Rhea" id="RHEA:17825"/>
        <dbReference type="ChEBI" id="CHEBI:4167"/>
        <dbReference type="ChEBI" id="CHEBI:15378"/>
        <dbReference type="ChEBI" id="CHEBI:30616"/>
        <dbReference type="ChEBI" id="CHEBI:61548"/>
        <dbReference type="ChEBI" id="CHEBI:456216"/>
        <dbReference type="EC" id="2.7.1.2"/>
    </reaction>
</comment>
<dbReference type="Gene3D" id="3.30.420.40">
    <property type="match status" value="1"/>
</dbReference>
<reference evidence="5 6" key="1">
    <citation type="submission" date="2017-04" db="EMBL/GenBank/DDBJ databases">
        <title>Unexpected and diverse lifestyles within the genus Limnohabitans.</title>
        <authorList>
            <person name="Kasalicky V."/>
            <person name="Mehrshad M."/>
            <person name="Andrei S.-A."/>
            <person name="Salcher M."/>
            <person name="Kratochvilova H."/>
            <person name="Simek K."/>
            <person name="Ghai R."/>
        </authorList>
    </citation>
    <scope>NUCLEOTIDE SEQUENCE [LARGE SCALE GENOMIC DNA]</scope>
    <source>
        <strain evidence="5 6">MWH-C5</strain>
    </source>
</reference>
<dbReference type="CDD" id="cd24008">
    <property type="entry name" value="ASKHA_NBD_GLK"/>
    <property type="match status" value="1"/>
</dbReference>
<evidence type="ECO:0000313" key="6">
    <source>
        <dbReference type="Proteomes" id="UP000251341"/>
    </source>
</evidence>
<keyword evidence="3" id="KW-0963">Cytoplasm</keyword>
<dbReference type="Gene3D" id="3.40.367.20">
    <property type="match status" value="1"/>
</dbReference>
<name>A0A315ERM2_9BURK</name>
<comment type="subcellular location">
    <subcellularLocation>
        <location evidence="3">Cytoplasm</location>
    </subcellularLocation>
</comment>
<dbReference type="GO" id="GO:0005524">
    <property type="term" value="F:ATP binding"/>
    <property type="evidence" value="ECO:0007669"/>
    <property type="project" value="UniProtKB-UniRule"/>
</dbReference>
<keyword evidence="1 3" id="KW-0808">Transferase</keyword>
<comment type="caution">
    <text evidence="5">The sequence shown here is derived from an EMBL/GenBank/DDBJ whole genome shotgun (WGS) entry which is preliminary data.</text>
</comment>
<evidence type="ECO:0000256" key="1">
    <source>
        <dbReference type="ARBA" id="ARBA00022679"/>
    </source>
</evidence>
<accession>A0A315ERM2</accession>
<evidence type="ECO:0000256" key="2">
    <source>
        <dbReference type="ARBA" id="ARBA00022777"/>
    </source>
</evidence>
<dbReference type="EMBL" id="NESP01000001">
    <property type="protein sequence ID" value="PUE60550.1"/>
    <property type="molecule type" value="Genomic_DNA"/>
</dbReference>
<dbReference type="NCBIfam" id="NF001416">
    <property type="entry name" value="PRK00292.1-3"/>
    <property type="match status" value="1"/>
</dbReference>
<comment type="similarity">
    <text evidence="3 4">Belongs to the bacterial glucokinase family.</text>
</comment>
<evidence type="ECO:0000313" key="5">
    <source>
        <dbReference type="EMBL" id="PUE60550.1"/>
    </source>
</evidence>
<dbReference type="RefSeq" id="WP_108402697.1">
    <property type="nucleotide sequence ID" value="NZ_NESP01000001.1"/>
</dbReference>